<protein>
    <submittedName>
        <fullName evidence="2">AAA family ATPase</fullName>
    </submittedName>
</protein>
<dbReference type="PIRSF" id="PIRSF009320">
    <property type="entry name" value="Nuc_binding_HP_1000"/>
    <property type="match status" value="1"/>
</dbReference>
<dbReference type="Pfam" id="PF01656">
    <property type="entry name" value="CbiA"/>
    <property type="match status" value="1"/>
</dbReference>
<comment type="caution">
    <text evidence="2">The sequence shown here is derived from an EMBL/GenBank/DDBJ whole genome shotgun (WGS) entry which is preliminary data.</text>
</comment>
<dbReference type="PANTHER" id="PTHR13696:SF96">
    <property type="entry name" value="COBQ_COBB_MIND_PARA NUCLEOTIDE BINDING DOMAIN-CONTAINING PROTEIN"/>
    <property type="match status" value="1"/>
</dbReference>
<dbReference type="Gene3D" id="3.40.50.300">
    <property type="entry name" value="P-loop containing nucleotide triphosphate hydrolases"/>
    <property type="match status" value="1"/>
</dbReference>
<accession>A0ABT7LPG0</accession>
<dbReference type="PANTHER" id="PTHR13696">
    <property type="entry name" value="P-LOOP CONTAINING NUCLEOSIDE TRIPHOSPHATE HYDROLASE"/>
    <property type="match status" value="1"/>
</dbReference>
<dbReference type="Proteomes" id="UP001238603">
    <property type="component" value="Unassembled WGS sequence"/>
</dbReference>
<dbReference type="CDD" id="cd02042">
    <property type="entry name" value="ParAB_family"/>
    <property type="match status" value="1"/>
</dbReference>
<dbReference type="InterPro" id="IPR027417">
    <property type="entry name" value="P-loop_NTPase"/>
</dbReference>
<evidence type="ECO:0000313" key="3">
    <source>
        <dbReference type="Proteomes" id="UP001238603"/>
    </source>
</evidence>
<gene>
    <name evidence="2" type="ORF">QRD43_20750</name>
</gene>
<dbReference type="SUPFAM" id="SSF52540">
    <property type="entry name" value="P-loop containing nucleoside triphosphate hydrolases"/>
    <property type="match status" value="1"/>
</dbReference>
<evidence type="ECO:0000259" key="1">
    <source>
        <dbReference type="Pfam" id="PF01656"/>
    </source>
</evidence>
<dbReference type="EMBL" id="JASVDS010000008">
    <property type="protein sequence ID" value="MDL5034344.1"/>
    <property type="molecule type" value="Genomic_DNA"/>
</dbReference>
<dbReference type="InterPro" id="IPR002586">
    <property type="entry name" value="CobQ/CobB/MinD/ParA_Nub-bd_dom"/>
</dbReference>
<name>A0ABT7LPG0_9BURK</name>
<evidence type="ECO:0000313" key="2">
    <source>
        <dbReference type="EMBL" id="MDL5034344.1"/>
    </source>
</evidence>
<organism evidence="2 3">
    <name type="scientific">Roseateles subflavus</name>
    <dbReference type="NCBI Taxonomy" id="3053353"/>
    <lineage>
        <taxon>Bacteria</taxon>
        <taxon>Pseudomonadati</taxon>
        <taxon>Pseudomonadota</taxon>
        <taxon>Betaproteobacteria</taxon>
        <taxon>Burkholderiales</taxon>
        <taxon>Sphaerotilaceae</taxon>
        <taxon>Roseateles</taxon>
    </lineage>
</organism>
<feature type="domain" description="CobQ/CobB/MinD/ParA nucleotide binding" evidence="1">
    <location>
        <begin position="5"/>
        <end position="176"/>
    </location>
</feature>
<dbReference type="RefSeq" id="WP_285984420.1">
    <property type="nucleotide sequence ID" value="NZ_JASVDS010000008.1"/>
</dbReference>
<keyword evidence="3" id="KW-1185">Reference proteome</keyword>
<proteinExistence type="predicted"/>
<sequence length="211" mass="22511">MMYVVVLANQKGGVGKSTLTGHLAVEASRSSRGPVVVLDTDPQASSADWWNAREAQDIAFAAVEDVTGLAAQLKELEAAGFKLAFIDTPPQATDTIQAVVDCADVVVIPTRPSPHDLRSVGRTVELCENAGVRPLFVINGAAQRAKITTEAVMALSVYGAVCPVIIHQRTDFASSMTDGRSVQELDAESRSAGEVSNLWDYVSSQLKRVKK</sequence>
<dbReference type="InterPro" id="IPR050678">
    <property type="entry name" value="DNA_Partitioning_ATPase"/>
</dbReference>
<reference evidence="2 3" key="1">
    <citation type="submission" date="2023-06" db="EMBL/GenBank/DDBJ databases">
        <title>Pelomonas sp. APW6 16S ribosomal RNA gene genome sequencing and assembly.</title>
        <authorList>
            <person name="Woo H."/>
        </authorList>
    </citation>
    <scope>NUCLEOTIDE SEQUENCE [LARGE SCALE GENOMIC DNA]</scope>
    <source>
        <strain evidence="2 3">APW6</strain>
    </source>
</reference>